<dbReference type="AlphaFoldDB" id="A0A0Q9YNE4"/>
<protein>
    <recommendedName>
        <fullName evidence="10">Tol-Pal system protein TolR</fullName>
    </recommendedName>
</protein>
<evidence type="ECO:0000256" key="4">
    <source>
        <dbReference type="ARBA" id="ARBA00022519"/>
    </source>
</evidence>
<comment type="subcellular location">
    <subcellularLocation>
        <location evidence="10">Cell inner membrane</location>
        <topology evidence="10">Single-pass membrane protein</topology>
    </subcellularLocation>
    <subcellularLocation>
        <location evidence="1">Cell membrane</location>
        <topology evidence="1">Single-pass membrane protein</topology>
    </subcellularLocation>
</comment>
<organism evidence="11">
    <name type="scientific">Candidatus Berkiella aquae</name>
    <dbReference type="NCBI Taxonomy" id="295108"/>
    <lineage>
        <taxon>Bacteria</taxon>
        <taxon>Pseudomonadati</taxon>
        <taxon>Pseudomonadota</taxon>
        <taxon>Gammaproteobacteria</taxon>
        <taxon>Candidatus Berkiellales</taxon>
        <taxon>Candidatus Berkiellaceae</taxon>
        <taxon>Candidatus Berkiella</taxon>
    </lineage>
</organism>
<dbReference type="OrthoDB" id="9798629at2"/>
<reference evidence="12" key="2">
    <citation type="journal article" date="2016" name="Genome Announc.">
        <title>Draft Genome Sequences of Two Novel Amoeba-Resistant Intranuclear Bacteria, 'Candidatus Berkiella cookevillensis' and 'Candidatus Berkiella aquae'.</title>
        <authorList>
            <person name="Mehari Y.T."/>
            <person name="Arivett B.A."/>
            <person name="Farone A.L."/>
            <person name="Gunderson J.H."/>
            <person name="Farone M.B."/>
        </authorList>
    </citation>
    <scope>NUCLEOTIDE SEQUENCE</scope>
    <source>
        <strain evidence="12">HT99</strain>
    </source>
</reference>
<dbReference type="PANTHER" id="PTHR30558:SF7">
    <property type="entry name" value="TOL-PAL SYSTEM PROTEIN TOLR"/>
    <property type="match status" value="1"/>
</dbReference>
<keyword evidence="5 10" id="KW-0132">Cell division</keyword>
<keyword evidence="4 10" id="KW-0997">Cell inner membrane</keyword>
<dbReference type="GO" id="GO:0015031">
    <property type="term" value="P:protein transport"/>
    <property type="evidence" value="ECO:0007669"/>
    <property type="project" value="InterPro"/>
</dbReference>
<evidence type="ECO:0000256" key="10">
    <source>
        <dbReference type="HAMAP-Rule" id="MF_02203"/>
    </source>
</evidence>
<evidence type="ECO:0000256" key="5">
    <source>
        <dbReference type="ARBA" id="ARBA00022618"/>
    </source>
</evidence>
<dbReference type="PANTHER" id="PTHR30558">
    <property type="entry name" value="EXBD MEMBRANE COMPONENT OF PMF-DRIVEN MACROMOLECULE IMPORT SYSTEM"/>
    <property type="match status" value="1"/>
</dbReference>
<comment type="similarity">
    <text evidence="2 10">Belongs to the ExbD/TolR family.</text>
</comment>
<dbReference type="GO" id="GO:0005886">
    <property type="term" value="C:plasma membrane"/>
    <property type="evidence" value="ECO:0007669"/>
    <property type="project" value="UniProtKB-SubCell"/>
</dbReference>
<dbReference type="EMBL" id="LKAJ02000001">
    <property type="protein sequence ID" value="MCS5712480.1"/>
    <property type="molecule type" value="Genomic_DNA"/>
</dbReference>
<evidence type="ECO:0000313" key="11">
    <source>
        <dbReference type="EMBL" id="KRG22319.1"/>
    </source>
</evidence>
<comment type="subunit">
    <text evidence="10">The Tol-Pal system is composed of five core proteins: the inner membrane proteins TolA, TolQ and TolR, the periplasmic protein TolB and the outer membrane protein Pal. They form a network linking the inner and outer membranes and the peptidoglycan layer.</text>
</comment>
<keyword evidence="8 10" id="KW-0472">Membrane</keyword>
<reference evidence="12" key="3">
    <citation type="submission" date="2021-06" db="EMBL/GenBank/DDBJ databases">
        <title>Genomic Description and Analysis of Intracellular Bacteria, Candidatus Berkiella cookevillensis and Candidatus Berkiella aquae.</title>
        <authorList>
            <person name="Kidane D.T."/>
            <person name="Mehari Y.T."/>
            <person name="Rice F.C."/>
            <person name="Arivett B.A."/>
            <person name="Farone A.L."/>
            <person name="Berk S.G."/>
            <person name="Farone M.B."/>
        </authorList>
    </citation>
    <scope>NUCLEOTIDE SEQUENCE</scope>
    <source>
        <strain evidence="12">HT99</strain>
    </source>
</reference>
<dbReference type="InterPro" id="IPR003400">
    <property type="entry name" value="ExbD"/>
</dbReference>
<keyword evidence="7 10" id="KW-1133">Transmembrane helix</keyword>
<comment type="function">
    <text evidence="10">Part of the Tol-Pal system, which plays a role in outer membrane invagination during cell division and is important for maintaining outer membrane integrity.</text>
</comment>
<dbReference type="STRING" id="295108.HT99x_00739"/>
<sequence length="143" mass="15650">MLRKQYSKKKLVAEINVVPYIDVMLVLLVIFIVTAPLLQQGVSVDLPQASAKALPSNEKEPIVVSVDKEGRYYLNISESPSAVIDHQSLTAHVMSDLEKNPKRRILVKADKQVDYGKVIGAMVLLQKAGAPSVGLVTQDDQKG</sequence>
<dbReference type="PATRIC" id="fig|1590043.3.peg.739"/>
<dbReference type="HAMAP" id="MF_02203">
    <property type="entry name" value="TolR"/>
    <property type="match status" value="1"/>
</dbReference>
<feature type="transmembrane region" description="Helical" evidence="10">
    <location>
        <begin position="20"/>
        <end position="38"/>
    </location>
</feature>
<keyword evidence="13" id="KW-1185">Reference proteome</keyword>
<dbReference type="GO" id="GO:0051301">
    <property type="term" value="P:cell division"/>
    <property type="evidence" value="ECO:0007669"/>
    <property type="project" value="UniProtKB-UniRule"/>
</dbReference>
<evidence type="ECO:0000256" key="9">
    <source>
        <dbReference type="ARBA" id="ARBA00023306"/>
    </source>
</evidence>
<proteinExistence type="inferred from homology"/>
<dbReference type="NCBIfam" id="TIGR02801">
    <property type="entry name" value="tolR"/>
    <property type="match status" value="1"/>
</dbReference>
<evidence type="ECO:0000256" key="2">
    <source>
        <dbReference type="ARBA" id="ARBA00005811"/>
    </source>
</evidence>
<keyword evidence="3 10" id="KW-1003">Cell membrane</keyword>
<keyword evidence="6 10" id="KW-0812">Transmembrane</keyword>
<dbReference type="Pfam" id="PF02472">
    <property type="entry name" value="ExbD"/>
    <property type="match status" value="1"/>
</dbReference>
<evidence type="ECO:0000256" key="7">
    <source>
        <dbReference type="ARBA" id="ARBA00022989"/>
    </source>
</evidence>
<dbReference type="Proteomes" id="UP000051497">
    <property type="component" value="Unassembled WGS sequence"/>
</dbReference>
<dbReference type="Gene3D" id="3.30.420.270">
    <property type="match status" value="1"/>
</dbReference>
<reference evidence="11" key="1">
    <citation type="submission" date="2015-09" db="EMBL/GenBank/DDBJ databases">
        <title>Draft Genome Sequences of Two Novel Amoeba-resistant Intranuclear Bacteria, Candidatus Berkiella cookevillensis and Candidatus Berkiella aquae.</title>
        <authorList>
            <person name="Mehari Y.T."/>
            <person name="Arivett B.A."/>
            <person name="Farone A.L."/>
            <person name="Gunderson J.H."/>
            <person name="Farone M.B."/>
        </authorList>
    </citation>
    <scope>NUCLEOTIDE SEQUENCE [LARGE SCALE GENOMIC DNA]</scope>
    <source>
        <strain evidence="11">HT99</strain>
    </source>
</reference>
<evidence type="ECO:0000256" key="8">
    <source>
        <dbReference type="ARBA" id="ARBA00023136"/>
    </source>
</evidence>
<accession>A0A0Q9YNE4</accession>
<evidence type="ECO:0000256" key="1">
    <source>
        <dbReference type="ARBA" id="ARBA00004162"/>
    </source>
</evidence>
<dbReference type="EMBL" id="LKAJ01000002">
    <property type="protein sequence ID" value="KRG22319.1"/>
    <property type="molecule type" value="Genomic_DNA"/>
</dbReference>
<evidence type="ECO:0000256" key="3">
    <source>
        <dbReference type="ARBA" id="ARBA00022475"/>
    </source>
</evidence>
<evidence type="ECO:0000313" key="13">
    <source>
        <dbReference type="Proteomes" id="UP000051497"/>
    </source>
</evidence>
<keyword evidence="9 10" id="KW-0131">Cell cycle</keyword>
<dbReference type="InterPro" id="IPR014168">
    <property type="entry name" value="Tol-Pal_TolR"/>
</dbReference>
<name>A0A0Q9YNE4_9GAMM</name>
<gene>
    <name evidence="11" type="primary">exbD</name>
    <name evidence="10 12" type="synonym">tolR</name>
    <name evidence="11" type="ORF">HT99x_00739</name>
    <name evidence="12" type="ORF">HT99x_013650</name>
</gene>
<dbReference type="RefSeq" id="WP_075065374.1">
    <property type="nucleotide sequence ID" value="NZ_LKAJ02000001.1"/>
</dbReference>
<dbReference type="GO" id="GO:0022857">
    <property type="term" value="F:transmembrane transporter activity"/>
    <property type="evidence" value="ECO:0007669"/>
    <property type="project" value="InterPro"/>
</dbReference>
<evidence type="ECO:0000313" key="12">
    <source>
        <dbReference type="EMBL" id="MCS5712480.1"/>
    </source>
</evidence>
<comment type="caution">
    <text evidence="11">The sequence shown here is derived from an EMBL/GenBank/DDBJ whole genome shotgun (WGS) entry which is preliminary data.</text>
</comment>
<evidence type="ECO:0000256" key="6">
    <source>
        <dbReference type="ARBA" id="ARBA00022692"/>
    </source>
</evidence>